<name>A0A1W7R7G0_AEDAL</name>
<feature type="chain" id="PRO_5013230143" evidence="2">
    <location>
        <begin position="27"/>
        <end position="96"/>
    </location>
</feature>
<evidence type="ECO:0000256" key="2">
    <source>
        <dbReference type="SAM" id="SignalP"/>
    </source>
</evidence>
<protein>
    <submittedName>
        <fullName evidence="3">Putative conserved secreted protein</fullName>
    </submittedName>
</protein>
<feature type="region of interest" description="Disordered" evidence="1">
    <location>
        <begin position="60"/>
        <end position="83"/>
    </location>
</feature>
<keyword evidence="2" id="KW-0732">Signal</keyword>
<organism evidence="3">
    <name type="scientific">Aedes albopictus</name>
    <name type="common">Asian tiger mosquito</name>
    <name type="synonym">Stegomyia albopicta</name>
    <dbReference type="NCBI Taxonomy" id="7160"/>
    <lineage>
        <taxon>Eukaryota</taxon>
        <taxon>Metazoa</taxon>
        <taxon>Ecdysozoa</taxon>
        <taxon>Arthropoda</taxon>
        <taxon>Hexapoda</taxon>
        <taxon>Insecta</taxon>
        <taxon>Pterygota</taxon>
        <taxon>Neoptera</taxon>
        <taxon>Endopterygota</taxon>
        <taxon>Diptera</taxon>
        <taxon>Nematocera</taxon>
        <taxon>Culicoidea</taxon>
        <taxon>Culicidae</taxon>
        <taxon>Culicinae</taxon>
        <taxon>Aedini</taxon>
        <taxon>Aedes</taxon>
        <taxon>Stegomyia</taxon>
    </lineage>
</organism>
<reference evidence="3" key="1">
    <citation type="submission" date="2016-03" db="EMBL/GenBank/DDBJ databases">
        <title>RNAseq analyses of the sensorial organs of adult female Aedes albopictus.</title>
        <authorList>
            <person name="Fabrizio L."/>
            <person name="Ribeiro J.M."/>
            <person name="Arca B."/>
        </authorList>
    </citation>
    <scope>NUCLEOTIDE SEQUENCE</scope>
</reference>
<dbReference type="VEuPathDB" id="VectorBase:AALC636_004851"/>
<accession>A0A1W7R7G0</accession>
<dbReference type="EMBL" id="GEHC01000551">
    <property type="protein sequence ID" value="JAV47094.1"/>
    <property type="molecule type" value="Transcribed_RNA"/>
</dbReference>
<feature type="signal peptide" evidence="2">
    <location>
        <begin position="1"/>
        <end position="26"/>
    </location>
</feature>
<dbReference type="AlphaFoldDB" id="A0A1W7R7G0"/>
<evidence type="ECO:0000313" key="3">
    <source>
        <dbReference type="EMBL" id="JAV47094.1"/>
    </source>
</evidence>
<proteinExistence type="predicted"/>
<sequence>MKISSVLGMVRQFVFVALICCLLVSAVPVQDGDGGTLSRNEWEPSTTTYKYQEFINAYTRSPFGPKTSPTTTTTTTTTTPAPVTEKPKKWYQFWRS</sequence>
<feature type="compositionally biased region" description="Low complexity" evidence="1">
    <location>
        <begin position="65"/>
        <end position="83"/>
    </location>
</feature>
<evidence type="ECO:0000256" key="1">
    <source>
        <dbReference type="SAM" id="MobiDB-lite"/>
    </source>
</evidence>